<name>A0A2P2J387_RHIMU</name>
<dbReference type="EMBL" id="GGEC01007493">
    <property type="protein sequence ID" value="MBW87976.1"/>
    <property type="molecule type" value="Transcribed_RNA"/>
</dbReference>
<proteinExistence type="predicted"/>
<organism evidence="1">
    <name type="scientific">Rhizophora mucronata</name>
    <name type="common">Asiatic mangrove</name>
    <dbReference type="NCBI Taxonomy" id="61149"/>
    <lineage>
        <taxon>Eukaryota</taxon>
        <taxon>Viridiplantae</taxon>
        <taxon>Streptophyta</taxon>
        <taxon>Embryophyta</taxon>
        <taxon>Tracheophyta</taxon>
        <taxon>Spermatophyta</taxon>
        <taxon>Magnoliopsida</taxon>
        <taxon>eudicotyledons</taxon>
        <taxon>Gunneridae</taxon>
        <taxon>Pentapetalae</taxon>
        <taxon>rosids</taxon>
        <taxon>fabids</taxon>
        <taxon>Malpighiales</taxon>
        <taxon>Rhizophoraceae</taxon>
        <taxon>Rhizophora</taxon>
    </lineage>
</organism>
<protein>
    <submittedName>
        <fullName evidence="1">Uncharacterized protein</fullName>
    </submittedName>
</protein>
<evidence type="ECO:0000313" key="1">
    <source>
        <dbReference type="EMBL" id="MBW87976.1"/>
    </source>
</evidence>
<reference evidence="1" key="1">
    <citation type="submission" date="2018-02" db="EMBL/GenBank/DDBJ databases">
        <title>Rhizophora mucronata_Transcriptome.</title>
        <authorList>
            <person name="Meera S.P."/>
            <person name="Sreeshan A."/>
            <person name="Augustine A."/>
        </authorList>
    </citation>
    <scope>NUCLEOTIDE SEQUENCE</scope>
    <source>
        <tissue evidence="1">Leaf</tissue>
    </source>
</reference>
<accession>A0A2P2J387</accession>
<dbReference type="AlphaFoldDB" id="A0A2P2J387"/>
<sequence>MHQINMENDSNKQCLKNQIIFPKKKKKRLSGCR</sequence>